<sequence>MDSAIIDIVWCGAHNQYNEHSRKPEFNRLLIIINYITLYKQQQNEELIILMFIRYNKDEIIINMIIRHLVLSLQNFQTQSLSKCINYYSNLQKFAEIVDKYFTTENKLVNYLNIIIFNTYQLKLQKVQEKTFNNYRYQKNILNIQRERQRFLLHKIPLNRRVHYEL</sequence>
<evidence type="ECO:0000313" key="2">
    <source>
        <dbReference type="Proteomes" id="UP000692954"/>
    </source>
</evidence>
<dbReference type="EMBL" id="CAJJDN010000221">
    <property type="protein sequence ID" value="CAD8129388.1"/>
    <property type="molecule type" value="Genomic_DNA"/>
</dbReference>
<name>A0A8S1RMA3_9CILI</name>
<protein>
    <submittedName>
        <fullName evidence="1">Uncharacterized protein</fullName>
    </submittedName>
</protein>
<proteinExistence type="predicted"/>
<reference evidence="1" key="1">
    <citation type="submission" date="2021-01" db="EMBL/GenBank/DDBJ databases">
        <authorList>
            <consortium name="Genoscope - CEA"/>
            <person name="William W."/>
        </authorList>
    </citation>
    <scope>NUCLEOTIDE SEQUENCE</scope>
</reference>
<dbReference type="Proteomes" id="UP000692954">
    <property type="component" value="Unassembled WGS sequence"/>
</dbReference>
<keyword evidence="2" id="KW-1185">Reference proteome</keyword>
<gene>
    <name evidence="1" type="ORF">PSON_ATCC_30995.1.T2210002</name>
</gene>
<accession>A0A8S1RMA3</accession>
<organism evidence="1 2">
    <name type="scientific">Paramecium sonneborni</name>
    <dbReference type="NCBI Taxonomy" id="65129"/>
    <lineage>
        <taxon>Eukaryota</taxon>
        <taxon>Sar</taxon>
        <taxon>Alveolata</taxon>
        <taxon>Ciliophora</taxon>
        <taxon>Intramacronucleata</taxon>
        <taxon>Oligohymenophorea</taxon>
        <taxon>Peniculida</taxon>
        <taxon>Parameciidae</taxon>
        <taxon>Paramecium</taxon>
    </lineage>
</organism>
<evidence type="ECO:0000313" key="1">
    <source>
        <dbReference type="EMBL" id="CAD8129388.1"/>
    </source>
</evidence>
<comment type="caution">
    <text evidence="1">The sequence shown here is derived from an EMBL/GenBank/DDBJ whole genome shotgun (WGS) entry which is preliminary data.</text>
</comment>
<dbReference type="AlphaFoldDB" id="A0A8S1RMA3"/>